<keyword evidence="3" id="KW-1185">Reference proteome</keyword>
<dbReference type="AlphaFoldDB" id="A0A9N9DBK2"/>
<evidence type="ECO:0000313" key="3">
    <source>
        <dbReference type="Proteomes" id="UP000789375"/>
    </source>
</evidence>
<evidence type="ECO:0000256" key="1">
    <source>
        <dbReference type="SAM" id="MobiDB-lite"/>
    </source>
</evidence>
<dbReference type="Proteomes" id="UP000789375">
    <property type="component" value="Unassembled WGS sequence"/>
</dbReference>
<name>A0A9N9DBK2_FUNMO</name>
<feature type="region of interest" description="Disordered" evidence="1">
    <location>
        <begin position="826"/>
        <end position="850"/>
    </location>
</feature>
<proteinExistence type="predicted"/>
<sequence length="969" mass="111422">MNRYRSSGSSVQTGIEGIFPPENTRLYTNHTENTERHNIMFCLVLGEIPAKRSLFAVPITNEFTLVKIPINDKNMSILDEASRSSHEVNIERDFKGEELFPADAIPEDYRKQQPPEVKIIHIIVEKPPPGTTTDFKCLVSFYFTALVSSMHIIPDEVKIEIKNKGSLHWKFVIKTFPHMNILSIDQLIDALALIWDIEALESGSTVSQNDPYVELRTAPSFFKISLPRGITERTFTKVDLCLPSYNISGENYHNPFYDDPQFRETVSFVQKKIEERPKDIIVLAGVSGGGKTSTIFGIAVQRWSIYIDFSPIIGYYGVHLITELEEIRRVKPKFELDDQQIDAFRMLDIAILSRGLLLIKIIIEKKVSTPKEWLLAQLQMNDSETRSILRLRKYDPDTIIILIKKINACLKLANLTLMFDESQVLCSSEYGKYKGSNRGKTWNLLQGYVAHLLQFPVTCLLAGTYMRMASGISLVTSVGKDSNLQTHIVLKLPFLSHDDVLRNLDAVIDLEHVKTETRDLLANLLKGRPRNCASFVRLLISMPRSNGKTKDQVLRELIPLWQHEICSSMADYLANACEYFGADNLNSEKAIMDVLRLRVFYNHKFKEAIELLQHSIIPCQSPECIVLKYNSKFGHEIEINTSFESYLIDSIKLFLERKRNKKMIDVFVDNIIMLNNVTSIDNEFDAVFITAIIEKRNRYVREELDKWKNGQQFDLPSWITPKMKFITTSNLSNSVHITQYVKNIMTYSSYAIQPEQRSGSDVILSLMDENDEQNVVLLSAGCTVSSSDSITRKKVKDQLIKSCLRFQYMECPTNTPKKKPKRLKIGFNADLPNDDTANEEDNLEGEEDEEYGQDLNDVGLDYDLDYTENTKNYQISEFSNHKQINTFIRNRKHIYVSVELPHRAGIKTGKRSELFRLNEYGDLVIIVDDRNMKHVFGETIERLVENLRDKNQGSFKKRKNQEYSMDQTE</sequence>
<dbReference type="SUPFAM" id="SSF52540">
    <property type="entry name" value="P-loop containing nucleoside triphosphate hydrolases"/>
    <property type="match status" value="1"/>
</dbReference>
<accession>A0A9N9DBK2</accession>
<gene>
    <name evidence="2" type="ORF">FMOSSE_LOCUS10550</name>
</gene>
<evidence type="ECO:0000313" key="2">
    <source>
        <dbReference type="EMBL" id="CAG8632268.1"/>
    </source>
</evidence>
<comment type="caution">
    <text evidence="2">The sequence shown here is derived from an EMBL/GenBank/DDBJ whole genome shotgun (WGS) entry which is preliminary data.</text>
</comment>
<dbReference type="InterPro" id="IPR027417">
    <property type="entry name" value="P-loop_NTPase"/>
</dbReference>
<dbReference type="EMBL" id="CAJVPP010003551">
    <property type="protein sequence ID" value="CAG8632268.1"/>
    <property type="molecule type" value="Genomic_DNA"/>
</dbReference>
<feature type="region of interest" description="Disordered" evidence="1">
    <location>
        <begin position="1"/>
        <end position="23"/>
    </location>
</feature>
<reference evidence="2" key="1">
    <citation type="submission" date="2021-06" db="EMBL/GenBank/DDBJ databases">
        <authorList>
            <person name="Kallberg Y."/>
            <person name="Tangrot J."/>
            <person name="Rosling A."/>
        </authorList>
    </citation>
    <scope>NUCLEOTIDE SEQUENCE</scope>
    <source>
        <strain evidence="2">87-6 pot B 2015</strain>
    </source>
</reference>
<feature type="compositionally biased region" description="Polar residues" evidence="1">
    <location>
        <begin position="1"/>
        <end position="13"/>
    </location>
</feature>
<feature type="compositionally biased region" description="Acidic residues" evidence="1">
    <location>
        <begin position="832"/>
        <end position="850"/>
    </location>
</feature>
<protein>
    <submittedName>
        <fullName evidence="2">6606_t:CDS:1</fullName>
    </submittedName>
</protein>
<organism evidence="2 3">
    <name type="scientific">Funneliformis mosseae</name>
    <name type="common">Endomycorrhizal fungus</name>
    <name type="synonym">Glomus mosseae</name>
    <dbReference type="NCBI Taxonomy" id="27381"/>
    <lineage>
        <taxon>Eukaryota</taxon>
        <taxon>Fungi</taxon>
        <taxon>Fungi incertae sedis</taxon>
        <taxon>Mucoromycota</taxon>
        <taxon>Glomeromycotina</taxon>
        <taxon>Glomeromycetes</taxon>
        <taxon>Glomerales</taxon>
        <taxon>Glomeraceae</taxon>
        <taxon>Funneliformis</taxon>
    </lineage>
</organism>